<evidence type="ECO:0000256" key="2">
    <source>
        <dbReference type="ARBA" id="ARBA00022670"/>
    </source>
</evidence>
<dbReference type="Proteomes" id="UP000549394">
    <property type="component" value="Unassembled WGS sequence"/>
</dbReference>
<comment type="similarity">
    <text evidence="1">Belongs to the peptidase C2 family.</text>
</comment>
<dbReference type="Pfam" id="PF00648">
    <property type="entry name" value="Peptidase_C2"/>
    <property type="match status" value="1"/>
</dbReference>
<dbReference type="GO" id="GO:0005737">
    <property type="term" value="C:cytoplasm"/>
    <property type="evidence" value="ECO:0007669"/>
    <property type="project" value="TreeGrafter"/>
</dbReference>
<dbReference type="InterPro" id="IPR022683">
    <property type="entry name" value="Calpain_III"/>
</dbReference>
<dbReference type="InterPro" id="IPR038765">
    <property type="entry name" value="Papain-like_cys_pep_sf"/>
</dbReference>
<keyword evidence="2 6" id="KW-0645">Protease</keyword>
<feature type="active site" evidence="5 6">
    <location>
        <position position="77"/>
    </location>
</feature>
<evidence type="ECO:0000256" key="3">
    <source>
        <dbReference type="ARBA" id="ARBA00022801"/>
    </source>
</evidence>
<feature type="active site" evidence="5 6">
    <location>
        <position position="263"/>
    </location>
</feature>
<evidence type="ECO:0000256" key="1">
    <source>
        <dbReference type="ARBA" id="ARBA00007623"/>
    </source>
</evidence>
<comment type="caution">
    <text evidence="8">The sequence shown here is derived from an EMBL/GenBank/DDBJ whole genome shotgun (WGS) entry which is preliminary data.</text>
</comment>
<dbReference type="InterPro" id="IPR001300">
    <property type="entry name" value="Peptidase_C2_calpain_cat"/>
</dbReference>
<dbReference type="InterPro" id="IPR000169">
    <property type="entry name" value="Pept_cys_AS"/>
</dbReference>
<keyword evidence="9" id="KW-1185">Reference proteome</keyword>
<dbReference type="Gene3D" id="2.60.120.380">
    <property type="match status" value="1"/>
</dbReference>
<feature type="active site" evidence="6">
    <location>
        <position position="230"/>
    </location>
</feature>
<dbReference type="PROSITE" id="PS00139">
    <property type="entry name" value="THIOL_PROTEASE_CYS"/>
    <property type="match status" value="1"/>
</dbReference>
<dbReference type="InterPro" id="IPR022684">
    <property type="entry name" value="Calpain_cysteine_protease"/>
</dbReference>
<dbReference type="SUPFAM" id="SSF49758">
    <property type="entry name" value="Calpain large subunit, middle domain (domain III)"/>
    <property type="match status" value="1"/>
</dbReference>
<evidence type="ECO:0000256" key="6">
    <source>
        <dbReference type="PROSITE-ProRule" id="PRU00239"/>
    </source>
</evidence>
<organism evidence="8 9">
    <name type="scientific">Dimorphilus gyrociliatus</name>
    <dbReference type="NCBI Taxonomy" id="2664684"/>
    <lineage>
        <taxon>Eukaryota</taxon>
        <taxon>Metazoa</taxon>
        <taxon>Spiralia</taxon>
        <taxon>Lophotrochozoa</taxon>
        <taxon>Annelida</taxon>
        <taxon>Polychaeta</taxon>
        <taxon>Polychaeta incertae sedis</taxon>
        <taxon>Dinophilidae</taxon>
        <taxon>Dimorphilus</taxon>
    </lineage>
</organism>
<dbReference type="GO" id="GO:0006508">
    <property type="term" value="P:proteolysis"/>
    <property type="evidence" value="ECO:0007669"/>
    <property type="project" value="UniProtKB-KW"/>
</dbReference>
<dbReference type="EMBL" id="CAJFCJ010000004">
    <property type="protein sequence ID" value="CAD5113908.1"/>
    <property type="molecule type" value="Genomic_DNA"/>
</dbReference>
<dbReference type="CDD" id="cd00044">
    <property type="entry name" value="CysPc"/>
    <property type="match status" value="1"/>
</dbReference>
<dbReference type="SUPFAM" id="SSF54001">
    <property type="entry name" value="Cysteine proteinases"/>
    <property type="match status" value="1"/>
</dbReference>
<dbReference type="PRINTS" id="PR00704">
    <property type="entry name" value="CALPAIN"/>
</dbReference>
<dbReference type="Gene3D" id="3.90.70.10">
    <property type="entry name" value="Cysteine proteinases"/>
    <property type="match status" value="1"/>
</dbReference>
<dbReference type="AlphaFoldDB" id="A0A7I8VC35"/>
<dbReference type="GO" id="GO:0004198">
    <property type="term" value="F:calcium-dependent cysteine-type endopeptidase activity"/>
    <property type="evidence" value="ECO:0007669"/>
    <property type="project" value="InterPro"/>
</dbReference>
<dbReference type="InterPro" id="IPR022682">
    <property type="entry name" value="Calpain_domain_III"/>
</dbReference>
<dbReference type="PROSITE" id="PS50203">
    <property type="entry name" value="CALPAIN_CAT"/>
    <property type="match status" value="1"/>
</dbReference>
<keyword evidence="4 6" id="KW-0788">Thiol protease</keyword>
<dbReference type="SMART" id="SM00230">
    <property type="entry name" value="CysPc"/>
    <property type="match status" value="1"/>
</dbReference>
<evidence type="ECO:0000256" key="5">
    <source>
        <dbReference type="PIRSR" id="PIRSR622684-1"/>
    </source>
</evidence>
<dbReference type="PANTHER" id="PTHR10183">
    <property type="entry name" value="CALPAIN"/>
    <property type="match status" value="1"/>
</dbReference>
<gene>
    <name evidence="8" type="ORF">DGYR_LOCUS2822</name>
</gene>
<dbReference type="SMART" id="SM00720">
    <property type="entry name" value="calpain_III"/>
    <property type="match status" value="1"/>
</dbReference>
<evidence type="ECO:0000313" key="8">
    <source>
        <dbReference type="EMBL" id="CAD5113908.1"/>
    </source>
</evidence>
<reference evidence="8 9" key="1">
    <citation type="submission" date="2020-08" db="EMBL/GenBank/DDBJ databases">
        <authorList>
            <person name="Hejnol A."/>
        </authorList>
    </citation>
    <scope>NUCLEOTIDE SEQUENCE [LARGE SCALE GENOMIC DNA]</scope>
</reference>
<name>A0A7I8VC35_9ANNE</name>
<proteinExistence type="inferred from homology"/>
<evidence type="ECO:0000256" key="4">
    <source>
        <dbReference type="ARBA" id="ARBA00022807"/>
    </source>
</evidence>
<dbReference type="InterPro" id="IPR036213">
    <property type="entry name" value="Calpain_III_sf"/>
</dbReference>
<dbReference type="OrthoDB" id="424753at2759"/>
<feature type="domain" description="Calpain catalytic" evidence="7">
    <location>
        <begin position="24"/>
        <end position="321"/>
    </location>
</feature>
<keyword evidence="3 6" id="KW-0378">Hydrolase</keyword>
<dbReference type="Pfam" id="PF01067">
    <property type="entry name" value="Calpain_III"/>
    <property type="match status" value="1"/>
</dbReference>
<protein>
    <submittedName>
        <fullName evidence="8">DgyrCDS3067</fullName>
    </submittedName>
</protein>
<evidence type="ECO:0000259" key="7">
    <source>
        <dbReference type="PROSITE" id="PS50203"/>
    </source>
</evidence>
<evidence type="ECO:0000313" key="9">
    <source>
        <dbReference type="Proteomes" id="UP000549394"/>
    </source>
</evidence>
<dbReference type="PANTHER" id="PTHR10183:SF379">
    <property type="entry name" value="CALPAIN-5"/>
    <property type="match status" value="1"/>
</dbReference>
<sequence>MSRPGNEKFLNQSYNKLKKSLKQPNELFVDQKFPMTSILRSSNQRIEWKRPKDISSNPRIFVDNGVISVKQGELGNCWFMSALVCLVRHKDLLKKVMPHLEIQEWNAKKPETYKGIFKFSFCRLGKWMDVVIDDRLPTRNNGLIYSRSNNKNEFFSSLVEKAYAKFHGGYSAIESGTLSESFSHLTGGNTKTITLSEVIRGNNNDEVFYELKKAFKSKCLVTASREAIQHAYAVIAVKEVPLMKRSRKKYKNSKKLKMIYLHNPWGDGNRHRDSGLTFSDWDALNKSWRKKNQKVNDNGEYWVLFDLFVQRFRSIAICTIKSSKKEQVFHSSWNRKSNTVGGCVNSRESFPFNPQFLLNVKREEETIECFLTQDHERSGRKPLLSMNTTVVKAEVNRNCKFHSLRNLKVINDGSKFTNLETTFNEYTLKKGTYILVPSTYERGREGKFSLKIIGNVQVKELLRDTPKSKLSFPLSLFQSSKGFSVVTSIKINHIDFKESKDNEKYTVKFRCENKTILCDYSENEGISVVFYRKKEDVPITLEIYSKGLLGQKQLGKAFFNKNLESIANQVFTEPIEGSRVGTIRLIVNQSTNLNAL</sequence>
<accession>A0A7I8VC35</accession>